<dbReference type="InterPro" id="IPR036388">
    <property type="entry name" value="WH-like_DNA-bd_sf"/>
</dbReference>
<evidence type="ECO:0000256" key="1">
    <source>
        <dbReference type="SAM" id="MobiDB-lite"/>
    </source>
</evidence>
<proteinExistence type="predicted"/>
<dbReference type="RefSeq" id="WP_232297645.1">
    <property type="nucleotide sequence ID" value="NZ_CBYN010000003.1"/>
</dbReference>
<dbReference type="Pfam" id="PF12840">
    <property type="entry name" value="HTH_20"/>
    <property type="match status" value="1"/>
</dbReference>
<name>A0ABY7ULD1_9CORY</name>
<evidence type="ECO:0000313" key="3">
    <source>
        <dbReference type="Proteomes" id="UP001218071"/>
    </source>
</evidence>
<reference evidence="2 3" key="1">
    <citation type="submission" date="2020-10" db="EMBL/GenBank/DDBJ databases">
        <title>Complete genome sequence of Corynebacterium jeddahense DSM 45997, type strain of Corynebacterium jeddahense.</title>
        <authorList>
            <person name="Busche T."/>
            <person name="Kalinowski J."/>
            <person name="Ruckert C."/>
        </authorList>
    </citation>
    <scope>NUCLEOTIDE SEQUENCE [LARGE SCALE GENOMIC DNA]</scope>
    <source>
        <strain evidence="2 3">DSM 45997</strain>
    </source>
</reference>
<dbReference type="Gene3D" id="1.10.10.10">
    <property type="entry name" value="Winged helix-like DNA-binding domain superfamily/Winged helix DNA-binding domain"/>
    <property type="match status" value="1"/>
</dbReference>
<keyword evidence="3" id="KW-1185">Reference proteome</keyword>
<dbReference type="InterPro" id="IPR050313">
    <property type="entry name" value="Carb_Metab_HTH_regulators"/>
</dbReference>
<protein>
    <submittedName>
        <fullName evidence="2">MarR family protein</fullName>
    </submittedName>
</protein>
<gene>
    <name evidence="2" type="ORF">CJEDD_06780</name>
</gene>
<dbReference type="SUPFAM" id="SSF46785">
    <property type="entry name" value="Winged helix' DNA-binding domain"/>
    <property type="match status" value="1"/>
</dbReference>
<evidence type="ECO:0000313" key="2">
    <source>
        <dbReference type="EMBL" id="WCZ38956.1"/>
    </source>
</evidence>
<dbReference type="InterPro" id="IPR036390">
    <property type="entry name" value="WH_DNA-bd_sf"/>
</dbReference>
<feature type="compositionally biased region" description="Polar residues" evidence="1">
    <location>
        <begin position="1"/>
        <end position="10"/>
    </location>
</feature>
<accession>A0ABY7ULD1</accession>
<feature type="region of interest" description="Disordered" evidence="1">
    <location>
        <begin position="1"/>
        <end position="21"/>
    </location>
</feature>
<dbReference type="PANTHER" id="PTHR30363">
    <property type="entry name" value="HTH-TYPE TRANSCRIPTIONAL REGULATOR SRLR-RELATED"/>
    <property type="match status" value="1"/>
</dbReference>
<sequence length="247" mass="25733">MVLTPTQPAASPSRGGGETRSQVMSVLLKRAPVAAADVADELGLSTAGVRRHLDRLVEDGLAETCAPRAVAGEEQGRGRPAKHFRLTAAGRAQFGSDYDALAVEAVDLIAELGGEDAVRRFAQARAERIFAGVEPVSRDEATVPSEATGPSEAAVRRVAAALEAHGYVPSLRRTAAGIQICQHHCPVSAVAAAYPEFCEAEHEVLAKLVDTHVQPLALISDGHGVCTTNIPLAAAARTHTKGAADND</sequence>
<organism evidence="2 3">
    <name type="scientific">Corynebacterium jeddahense</name>
    <dbReference type="NCBI Taxonomy" id="1414719"/>
    <lineage>
        <taxon>Bacteria</taxon>
        <taxon>Bacillati</taxon>
        <taxon>Actinomycetota</taxon>
        <taxon>Actinomycetes</taxon>
        <taxon>Mycobacteriales</taxon>
        <taxon>Corynebacteriaceae</taxon>
        <taxon>Corynebacterium</taxon>
    </lineage>
</organism>
<dbReference type="EMBL" id="CP063194">
    <property type="protein sequence ID" value="WCZ38956.1"/>
    <property type="molecule type" value="Genomic_DNA"/>
</dbReference>
<dbReference type="PANTHER" id="PTHR30363:SF28">
    <property type="entry name" value="TRANSCRIPTIONAL REGULATORY PROTEIN-RELATED"/>
    <property type="match status" value="1"/>
</dbReference>
<dbReference type="Proteomes" id="UP001218071">
    <property type="component" value="Chromosome"/>
</dbReference>